<dbReference type="Gene3D" id="2.40.110.10">
    <property type="entry name" value="Butyryl-CoA Dehydrogenase, subunit A, domain 2"/>
    <property type="match status" value="1"/>
</dbReference>
<comment type="pathway">
    <text evidence="2">Siderophore biosynthesis; mycobactin biosynthesis.</text>
</comment>
<evidence type="ECO:0000256" key="5">
    <source>
        <dbReference type="ARBA" id="ARBA00022827"/>
    </source>
</evidence>
<dbReference type="GO" id="GO:0050660">
    <property type="term" value="F:flavin adenine dinucleotide binding"/>
    <property type="evidence" value="ECO:0007669"/>
    <property type="project" value="InterPro"/>
</dbReference>
<dbReference type="InterPro" id="IPR009100">
    <property type="entry name" value="AcylCoA_DH/oxidase_NM_dom_sf"/>
</dbReference>
<dbReference type="AlphaFoldDB" id="A0AAU8MMQ9"/>
<evidence type="ECO:0000256" key="4">
    <source>
        <dbReference type="ARBA" id="ARBA00022630"/>
    </source>
</evidence>
<dbReference type="Pfam" id="PF02770">
    <property type="entry name" value="Acyl-CoA_dh_M"/>
    <property type="match status" value="1"/>
</dbReference>
<organism evidence="13">
    <name type="scientific">Lysobacter firmicutimachus</name>
    <dbReference type="NCBI Taxonomy" id="1792846"/>
    <lineage>
        <taxon>Bacteria</taxon>
        <taxon>Pseudomonadati</taxon>
        <taxon>Pseudomonadota</taxon>
        <taxon>Gammaproteobacteria</taxon>
        <taxon>Lysobacterales</taxon>
        <taxon>Lysobacteraceae</taxon>
        <taxon>Lysobacter</taxon>
    </lineage>
</organism>
<name>A0AAU8MMQ9_9GAMM</name>
<evidence type="ECO:0000256" key="8">
    <source>
        <dbReference type="ARBA" id="ARBA00040394"/>
    </source>
</evidence>
<dbReference type="InterPro" id="IPR037069">
    <property type="entry name" value="AcylCoA_DH/ox_N_sf"/>
</dbReference>
<dbReference type="RefSeq" id="WP_363796597.1">
    <property type="nucleotide sequence ID" value="NZ_CP159925.1"/>
</dbReference>
<comment type="cofactor">
    <cofactor evidence="1 10">
        <name>FAD</name>
        <dbReference type="ChEBI" id="CHEBI:57692"/>
    </cofactor>
</comment>
<dbReference type="InterPro" id="IPR009075">
    <property type="entry name" value="AcylCo_DH/oxidase_C"/>
</dbReference>
<evidence type="ECO:0000256" key="3">
    <source>
        <dbReference type="ARBA" id="ARBA00009347"/>
    </source>
</evidence>
<dbReference type="EMBL" id="CP159925">
    <property type="protein sequence ID" value="XCO73700.1"/>
    <property type="molecule type" value="Genomic_DNA"/>
</dbReference>
<dbReference type="InterPro" id="IPR036250">
    <property type="entry name" value="AcylCo_DH-like_C"/>
</dbReference>
<evidence type="ECO:0000256" key="2">
    <source>
        <dbReference type="ARBA" id="ARBA00005102"/>
    </source>
</evidence>
<dbReference type="GO" id="GO:0005737">
    <property type="term" value="C:cytoplasm"/>
    <property type="evidence" value="ECO:0007669"/>
    <property type="project" value="TreeGrafter"/>
</dbReference>
<evidence type="ECO:0000259" key="12">
    <source>
        <dbReference type="Pfam" id="PF02770"/>
    </source>
</evidence>
<gene>
    <name evidence="13" type="ORF">ABU614_15050</name>
</gene>
<evidence type="ECO:0000256" key="9">
    <source>
        <dbReference type="ARBA" id="ARBA00042660"/>
    </source>
</evidence>
<dbReference type="Gene3D" id="1.10.540.10">
    <property type="entry name" value="Acyl-CoA dehydrogenase/oxidase, N-terminal domain"/>
    <property type="match status" value="1"/>
</dbReference>
<feature type="domain" description="Acyl-CoA oxidase/dehydrogenase middle" evidence="12">
    <location>
        <begin position="123"/>
        <end position="216"/>
    </location>
</feature>
<dbReference type="SUPFAM" id="SSF56645">
    <property type="entry name" value="Acyl-CoA dehydrogenase NM domain-like"/>
    <property type="match status" value="1"/>
</dbReference>
<evidence type="ECO:0000256" key="1">
    <source>
        <dbReference type="ARBA" id="ARBA00001974"/>
    </source>
</evidence>
<dbReference type="InterPro" id="IPR046373">
    <property type="entry name" value="Acyl-CoA_Oxase/DH_mid-dom_sf"/>
</dbReference>
<comment type="similarity">
    <text evidence="3 10">Belongs to the acyl-CoA dehydrogenase family.</text>
</comment>
<dbReference type="PANTHER" id="PTHR48083:SF20">
    <property type="entry name" value="LONG-CHAIN SPECIFIC ACYL-COA DEHYDROGENASE, MITOCHONDRIAL"/>
    <property type="match status" value="1"/>
</dbReference>
<dbReference type="InterPro" id="IPR006091">
    <property type="entry name" value="Acyl-CoA_Oxase/DH_mid-dom"/>
</dbReference>
<protein>
    <recommendedName>
        <fullName evidence="8">Acyl-[acyl-carrier-protein] dehydrogenase MbtN</fullName>
    </recommendedName>
    <alternativeName>
        <fullName evidence="9">Mycobactin synthase protein N</fullName>
    </alternativeName>
</protein>
<feature type="domain" description="Acyl-CoA dehydrogenase/oxidase C-terminal" evidence="11">
    <location>
        <begin position="229"/>
        <end position="376"/>
    </location>
</feature>
<dbReference type="CDD" id="cd00567">
    <property type="entry name" value="ACAD"/>
    <property type="match status" value="1"/>
</dbReference>
<comment type="function">
    <text evidence="7">Catalyzes the dehydrogenation at the alpha-beta position of ACP-bound acyl chains. This results in the introduction of a double bond in the lipidic chain, which is further transferred to the epsilon-amino group of lysine residue in the mycobactin core by MbtK.</text>
</comment>
<evidence type="ECO:0000313" key="13">
    <source>
        <dbReference type="EMBL" id="XCO73700.1"/>
    </source>
</evidence>
<reference evidence="13" key="1">
    <citation type="submission" date="2024-06" db="EMBL/GenBank/DDBJ databases">
        <authorList>
            <person name="Li S."/>
        </authorList>
    </citation>
    <scope>NUCLEOTIDE SEQUENCE</scope>
    <source>
        <strain evidence="13">SR10</strain>
    </source>
</reference>
<keyword evidence="4 10" id="KW-0285">Flavoprotein</keyword>
<dbReference type="PANTHER" id="PTHR48083">
    <property type="entry name" value="MEDIUM-CHAIN SPECIFIC ACYL-COA DEHYDROGENASE, MITOCHONDRIAL-RELATED"/>
    <property type="match status" value="1"/>
</dbReference>
<evidence type="ECO:0000256" key="7">
    <source>
        <dbReference type="ARBA" id="ARBA00037085"/>
    </source>
</evidence>
<sequence length="416" mass="44463">MSLDTETAISAAASFKDRLDTLLAQESTRRMIDEAEVAGRFPRGIVELLGREGIFAAKWQERPVPALQHTLALSERFGRLGAGGIASGVTLHDSAIAMLRRFGRSERLREVADQAIAGQAVLCISATEAGAGSDMLGLASTAVRENGGYRLRGHKKMASPSPMADYIVLALRGSDEGHAGRDDLALFLVPTSQLRVGKQFDTVGARSISTAPVQFDTWVPEELMIARPGTGLAVLSMALAQERFAMAAQIVGACQLALGVTVARMKRRTSFGAPLFDHQALRLRVADLQARVDMMQLALNGLIADGAGFNVRSASAAKVSVVRLGGEVMSECMHIFGSAGVLESESPLGRWWRDVKMARIGGGTDEMLWEIVAAGLEPDYANYDRLVDEWQPEQAFGLAAAEPQAAESQAAELQAG</sequence>
<proteinExistence type="inferred from homology"/>
<dbReference type="GO" id="GO:0003995">
    <property type="term" value="F:acyl-CoA dehydrogenase activity"/>
    <property type="evidence" value="ECO:0007669"/>
    <property type="project" value="TreeGrafter"/>
</dbReference>
<keyword evidence="5 10" id="KW-0274">FAD</keyword>
<dbReference type="GO" id="GO:0033539">
    <property type="term" value="P:fatty acid beta-oxidation using acyl-CoA dehydrogenase"/>
    <property type="evidence" value="ECO:0007669"/>
    <property type="project" value="TreeGrafter"/>
</dbReference>
<evidence type="ECO:0000256" key="6">
    <source>
        <dbReference type="ARBA" id="ARBA00023002"/>
    </source>
</evidence>
<dbReference type="InterPro" id="IPR050741">
    <property type="entry name" value="Acyl-CoA_dehydrogenase"/>
</dbReference>
<dbReference type="SUPFAM" id="SSF47203">
    <property type="entry name" value="Acyl-CoA dehydrogenase C-terminal domain-like"/>
    <property type="match status" value="1"/>
</dbReference>
<evidence type="ECO:0000259" key="11">
    <source>
        <dbReference type="Pfam" id="PF00441"/>
    </source>
</evidence>
<dbReference type="Pfam" id="PF00441">
    <property type="entry name" value="Acyl-CoA_dh_1"/>
    <property type="match status" value="1"/>
</dbReference>
<evidence type="ECO:0000256" key="10">
    <source>
        <dbReference type="RuleBase" id="RU362125"/>
    </source>
</evidence>
<keyword evidence="6 10" id="KW-0560">Oxidoreductase</keyword>
<dbReference type="Gene3D" id="1.20.140.10">
    <property type="entry name" value="Butyryl-CoA Dehydrogenase, subunit A, domain 3"/>
    <property type="match status" value="1"/>
</dbReference>
<accession>A0AAU8MMQ9</accession>